<evidence type="ECO:0000313" key="3">
    <source>
        <dbReference type="Proteomes" id="UP000246635"/>
    </source>
</evidence>
<protein>
    <submittedName>
        <fullName evidence="2">Uncharacterized protein</fullName>
    </submittedName>
</protein>
<reference evidence="2 3" key="1">
    <citation type="submission" date="2018-05" db="EMBL/GenBank/DDBJ databases">
        <title>Genomic Encyclopedia of Type Strains, Phase III (KMG-III): the genomes of soil and plant-associated and newly described type strains.</title>
        <authorList>
            <person name="Whitman W."/>
        </authorList>
    </citation>
    <scope>NUCLEOTIDE SEQUENCE [LARGE SCALE GENOMIC DNA]</scope>
    <source>
        <strain evidence="2 3">CECT 5696</strain>
    </source>
</reference>
<sequence length="84" mass="9301">MGLPSPGPRKVGGGGTKVRVSYCVVGVACPFGAELLFEISYLNEKHAISGLWVVWILFCMLSRSIGGRRTVGTCFKYPRRWKDH</sequence>
<dbReference type="AlphaFoldDB" id="A0A2V2YE33"/>
<keyword evidence="3" id="KW-1185">Reference proteome</keyword>
<name>A0A2V2YE33_9BACL</name>
<proteinExistence type="predicted"/>
<feature type="transmembrane region" description="Helical" evidence="1">
    <location>
        <begin position="47"/>
        <end position="66"/>
    </location>
</feature>
<feature type="transmembrane region" description="Helical" evidence="1">
    <location>
        <begin position="20"/>
        <end position="41"/>
    </location>
</feature>
<keyword evidence="1" id="KW-0812">Transmembrane</keyword>
<evidence type="ECO:0000313" key="2">
    <source>
        <dbReference type="EMBL" id="PWV90545.1"/>
    </source>
</evidence>
<evidence type="ECO:0000256" key="1">
    <source>
        <dbReference type="SAM" id="Phobius"/>
    </source>
</evidence>
<keyword evidence="1" id="KW-0472">Membrane</keyword>
<accession>A0A2V2YE33</accession>
<comment type="caution">
    <text evidence="2">The sequence shown here is derived from an EMBL/GenBank/DDBJ whole genome shotgun (WGS) entry which is preliminary data.</text>
</comment>
<gene>
    <name evidence="2" type="ORF">DFQ01_14319</name>
</gene>
<dbReference type="Proteomes" id="UP000246635">
    <property type="component" value="Unassembled WGS sequence"/>
</dbReference>
<keyword evidence="1" id="KW-1133">Transmembrane helix</keyword>
<dbReference type="EMBL" id="QGTQ01000043">
    <property type="protein sequence ID" value="PWV90545.1"/>
    <property type="molecule type" value="Genomic_DNA"/>
</dbReference>
<organism evidence="2 3">
    <name type="scientific">Paenibacillus cellulosilyticus</name>
    <dbReference type="NCBI Taxonomy" id="375489"/>
    <lineage>
        <taxon>Bacteria</taxon>
        <taxon>Bacillati</taxon>
        <taxon>Bacillota</taxon>
        <taxon>Bacilli</taxon>
        <taxon>Bacillales</taxon>
        <taxon>Paenibacillaceae</taxon>
        <taxon>Paenibacillus</taxon>
    </lineage>
</organism>